<feature type="region of interest" description="Disordered" evidence="1">
    <location>
        <begin position="32"/>
        <end position="59"/>
    </location>
</feature>
<dbReference type="PANTHER" id="PTHR45959:SF2">
    <property type="entry name" value="BHLH TRANSCRIPTION FACTOR"/>
    <property type="match status" value="1"/>
</dbReference>
<reference evidence="2" key="1">
    <citation type="submission" date="2019-12" db="EMBL/GenBank/DDBJ databases">
        <authorList>
            <person name="Scholes J."/>
        </authorList>
    </citation>
    <scope>NUCLEOTIDE SEQUENCE</scope>
</reference>
<dbReference type="InterPro" id="IPR052610">
    <property type="entry name" value="bHLH_transcription_regulator"/>
</dbReference>
<protein>
    <submittedName>
        <fullName evidence="2">Transcription factor bHLH25</fullName>
    </submittedName>
</protein>
<sequence length="143" mass="15613">MDKLEEANVVLGDAIKYIEYLQQRVSDLEELQAADEPSESRVDAGNYNSGNGDTSDEPKFPKIEARVFGKKVLLQIQCEKGKGNLGKILGEVDKFDLAVVNIGVTPFGSSAIDITIIAEMEKELRVSTKDLLKALSLVLQTAN</sequence>
<name>A0A9N7RKQ2_STRHE</name>
<dbReference type="Proteomes" id="UP001153555">
    <property type="component" value="Unassembled WGS sequence"/>
</dbReference>
<proteinExistence type="predicted"/>
<organism evidence="2 3">
    <name type="scientific">Striga hermonthica</name>
    <name type="common">Purple witchweed</name>
    <name type="synonym">Buchnera hermonthica</name>
    <dbReference type="NCBI Taxonomy" id="68872"/>
    <lineage>
        <taxon>Eukaryota</taxon>
        <taxon>Viridiplantae</taxon>
        <taxon>Streptophyta</taxon>
        <taxon>Embryophyta</taxon>
        <taxon>Tracheophyta</taxon>
        <taxon>Spermatophyta</taxon>
        <taxon>Magnoliopsida</taxon>
        <taxon>eudicotyledons</taxon>
        <taxon>Gunneridae</taxon>
        <taxon>Pentapetalae</taxon>
        <taxon>asterids</taxon>
        <taxon>lamiids</taxon>
        <taxon>Lamiales</taxon>
        <taxon>Orobanchaceae</taxon>
        <taxon>Buchnereae</taxon>
        <taxon>Striga</taxon>
    </lineage>
</organism>
<accession>A0A9N7RKQ2</accession>
<evidence type="ECO:0000256" key="1">
    <source>
        <dbReference type="SAM" id="MobiDB-lite"/>
    </source>
</evidence>
<evidence type="ECO:0000313" key="2">
    <source>
        <dbReference type="EMBL" id="CAA0833593.1"/>
    </source>
</evidence>
<gene>
    <name evidence="2" type="ORF">SHERM_28851</name>
</gene>
<dbReference type="EMBL" id="CACSLK010027840">
    <property type="protein sequence ID" value="CAA0833593.1"/>
    <property type="molecule type" value="Genomic_DNA"/>
</dbReference>
<dbReference type="PANTHER" id="PTHR45959">
    <property type="entry name" value="BHLH TRANSCRIPTION FACTOR"/>
    <property type="match status" value="1"/>
</dbReference>
<dbReference type="OrthoDB" id="690068at2759"/>
<evidence type="ECO:0000313" key="3">
    <source>
        <dbReference type="Proteomes" id="UP001153555"/>
    </source>
</evidence>
<dbReference type="AlphaFoldDB" id="A0A9N7RKQ2"/>
<keyword evidence="3" id="KW-1185">Reference proteome</keyword>
<comment type="caution">
    <text evidence="2">The sequence shown here is derived from an EMBL/GenBank/DDBJ whole genome shotgun (WGS) entry which is preliminary data.</text>
</comment>